<evidence type="ECO:0000313" key="3">
    <source>
        <dbReference type="Proteomes" id="UP000053789"/>
    </source>
</evidence>
<evidence type="ECO:0000313" key="2">
    <source>
        <dbReference type="EMBL" id="KIW92862.1"/>
    </source>
</evidence>
<proteinExistence type="predicted"/>
<dbReference type="AlphaFoldDB" id="A0A0D2G2B9"/>
<dbReference type="OrthoDB" id="3565018at2759"/>
<dbReference type="HOGENOM" id="CLU_1825084_0_0_1"/>
<protein>
    <submittedName>
        <fullName evidence="2">Uncharacterized protein</fullName>
    </submittedName>
</protein>
<keyword evidence="3" id="KW-1185">Reference proteome</keyword>
<dbReference type="EMBL" id="KN846988">
    <property type="protein sequence ID" value="KIW92862.1"/>
    <property type="molecule type" value="Genomic_DNA"/>
</dbReference>
<dbReference type="VEuPathDB" id="FungiDB:Z519_06711"/>
<dbReference type="GeneID" id="27699639"/>
<accession>A0A0D2G2B9</accession>
<dbReference type="RefSeq" id="XP_016619531.1">
    <property type="nucleotide sequence ID" value="XM_016764449.1"/>
</dbReference>
<dbReference type="Proteomes" id="UP000053789">
    <property type="component" value="Unassembled WGS sequence"/>
</dbReference>
<reference evidence="2" key="1">
    <citation type="submission" date="2015-01" db="EMBL/GenBank/DDBJ databases">
        <title>The Genome Sequence of Cladophialophora bantiana CBS 173.52.</title>
        <authorList>
            <consortium name="The Broad Institute Genomics Platform"/>
            <person name="Cuomo C."/>
            <person name="de Hoog S."/>
            <person name="Gorbushina A."/>
            <person name="Stielow B."/>
            <person name="Teixiera M."/>
            <person name="Abouelleil A."/>
            <person name="Chapman S.B."/>
            <person name="Priest M."/>
            <person name="Young S.K."/>
            <person name="Wortman J."/>
            <person name="Nusbaum C."/>
            <person name="Birren B."/>
        </authorList>
    </citation>
    <scope>NUCLEOTIDE SEQUENCE [LARGE SCALE GENOMIC DNA]</scope>
    <source>
        <strain evidence="2">CBS 173.52</strain>
    </source>
</reference>
<gene>
    <name evidence="2" type="ORF">Z519_06711</name>
</gene>
<evidence type="ECO:0000256" key="1">
    <source>
        <dbReference type="SAM" id="MobiDB-lite"/>
    </source>
</evidence>
<feature type="region of interest" description="Disordered" evidence="1">
    <location>
        <begin position="38"/>
        <end position="58"/>
    </location>
</feature>
<name>A0A0D2G2B9_CLAB1</name>
<sequence>MFVNRCDHSADNVDDTVVRPAQSEDLISRERTALEALRSTGAHDSGQASSNKRHLPKSPEFRRESLSWYLEDGQCAYLVFHTLPSFRFTSVDVDRVITLGPVLCKTAQVGRKKIGLQLSKHDRLSIALTMSYAFLELYPTP</sequence>
<organism evidence="2 3">
    <name type="scientific">Cladophialophora bantiana (strain ATCC 10958 / CBS 173.52 / CDC B-1940 / NIH 8579)</name>
    <name type="common">Xylohypha bantiana</name>
    <dbReference type="NCBI Taxonomy" id="1442370"/>
    <lineage>
        <taxon>Eukaryota</taxon>
        <taxon>Fungi</taxon>
        <taxon>Dikarya</taxon>
        <taxon>Ascomycota</taxon>
        <taxon>Pezizomycotina</taxon>
        <taxon>Eurotiomycetes</taxon>
        <taxon>Chaetothyriomycetidae</taxon>
        <taxon>Chaetothyriales</taxon>
        <taxon>Herpotrichiellaceae</taxon>
        <taxon>Cladophialophora</taxon>
    </lineage>
</organism>